<dbReference type="Proteomes" id="UP001152795">
    <property type="component" value="Unassembled WGS sequence"/>
</dbReference>
<evidence type="ECO:0000313" key="3">
    <source>
        <dbReference type="Proteomes" id="UP001152795"/>
    </source>
</evidence>
<organism evidence="2 3">
    <name type="scientific">Paramuricea clavata</name>
    <name type="common">Red gorgonian</name>
    <name type="synonym">Violescent sea-whip</name>
    <dbReference type="NCBI Taxonomy" id="317549"/>
    <lineage>
        <taxon>Eukaryota</taxon>
        <taxon>Metazoa</taxon>
        <taxon>Cnidaria</taxon>
        <taxon>Anthozoa</taxon>
        <taxon>Octocorallia</taxon>
        <taxon>Malacalcyonacea</taxon>
        <taxon>Plexauridae</taxon>
        <taxon>Paramuricea</taxon>
    </lineage>
</organism>
<proteinExistence type="predicted"/>
<reference evidence="2" key="1">
    <citation type="submission" date="2020-04" db="EMBL/GenBank/DDBJ databases">
        <authorList>
            <person name="Alioto T."/>
            <person name="Alioto T."/>
            <person name="Gomez Garrido J."/>
        </authorList>
    </citation>
    <scope>NUCLEOTIDE SEQUENCE</scope>
    <source>
        <strain evidence="2">A484AB</strain>
    </source>
</reference>
<evidence type="ECO:0000313" key="2">
    <source>
        <dbReference type="EMBL" id="CAB3982644.1"/>
    </source>
</evidence>
<evidence type="ECO:0000256" key="1">
    <source>
        <dbReference type="SAM" id="MobiDB-lite"/>
    </source>
</evidence>
<dbReference type="OrthoDB" id="5988113at2759"/>
<feature type="region of interest" description="Disordered" evidence="1">
    <location>
        <begin position="127"/>
        <end position="155"/>
    </location>
</feature>
<accession>A0A7D9HEW7</accession>
<keyword evidence="3" id="KW-1185">Reference proteome</keyword>
<feature type="compositionally biased region" description="Low complexity" evidence="1">
    <location>
        <begin position="131"/>
        <end position="143"/>
    </location>
</feature>
<sequence>MDKCGIGTLTGTECGSISLKGCEVSEFQSLNACQRDVTGHLKMLNFRREEISSEKELILLRAGICRQCREKLSTNGTIVQGEQREEESDGEPPATEFTDEGKINDETIATLVEDLEKLAINPECSLYQPISSQEDTSDDTSSQATCGSGSVSSTR</sequence>
<gene>
    <name evidence="2" type="ORF">PACLA_8A042650</name>
</gene>
<dbReference type="AlphaFoldDB" id="A0A7D9HEW7"/>
<feature type="compositionally biased region" description="Polar residues" evidence="1">
    <location>
        <begin position="144"/>
        <end position="155"/>
    </location>
</feature>
<comment type="caution">
    <text evidence="2">The sequence shown here is derived from an EMBL/GenBank/DDBJ whole genome shotgun (WGS) entry which is preliminary data.</text>
</comment>
<name>A0A7D9HEW7_PARCT</name>
<feature type="region of interest" description="Disordered" evidence="1">
    <location>
        <begin position="76"/>
        <end position="103"/>
    </location>
</feature>
<protein>
    <submittedName>
        <fullName evidence="2">Uncharacterized protein</fullName>
    </submittedName>
</protein>
<dbReference type="EMBL" id="CACRXK020000528">
    <property type="protein sequence ID" value="CAB3982644.1"/>
    <property type="molecule type" value="Genomic_DNA"/>
</dbReference>